<accession>A0AAV1S4H9</accession>
<evidence type="ECO:0000313" key="1">
    <source>
        <dbReference type="EMBL" id="CAK7343792.1"/>
    </source>
</evidence>
<proteinExistence type="predicted"/>
<keyword evidence="2" id="KW-1185">Reference proteome</keyword>
<evidence type="ECO:0000313" key="2">
    <source>
        <dbReference type="Proteomes" id="UP001314170"/>
    </source>
</evidence>
<protein>
    <recommendedName>
        <fullName evidence="3">Protein kinase domain-containing protein</fullName>
    </recommendedName>
</protein>
<dbReference type="EMBL" id="CAWUPB010001160">
    <property type="protein sequence ID" value="CAK7343792.1"/>
    <property type="molecule type" value="Genomic_DNA"/>
</dbReference>
<comment type="caution">
    <text evidence="1">The sequence shown here is derived from an EMBL/GenBank/DDBJ whole genome shotgun (WGS) entry which is preliminary data.</text>
</comment>
<gene>
    <name evidence="1" type="ORF">DCAF_LOCUS17493</name>
</gene>
<name>A0AAV1S4H9_9ROSI</name>
<sequence>MSDMLLELARREKIAGIKPDEDLDIFIKGSRHYRFTMIGKGISDHYFADSKMAKASLQANDVELAKELWDFSLDLVRRGSILHKDHKTDWKKKKDQHDANQVGVGLTPAYGRAYGTTPPLLVDDYRDMLLIGTAMFIFSVGFCHFCKIKEFKRSSIVITRFKLELVETALRSVLLDEYPRVMDTWMHVISSQGSSLFSVDLLEFDVIVIGLCLLKDYSNIQLL</sequence>
<organism evidence="1 2">
    <name type="scientific">Dovyalis caffra</name>
    <dbReference type="NCBI Taxonomy" id="77055"/>
    <lineage>
        <taxon>Eukaryota</taxon>
        <taxon>Viridiplantae</taxon>
        <taxon>Streptophyta</taxon>
        <taxon>Embryophyta</taxon>
        <taxon>Tracheophyta</taxon>
        <taxon>Spermatophyta</taxon>
        <taxon>Magnoliopsida</taxon>
        <taxon>eudicotyledons</taxon>
        <taxon>Gunneridae</taxon>
        <taxon>Pentapetalae</taxon>
        <taxon>rosids</taxon>
        <taxon>fabids</taxon>
        <taxon>Malpighiales</taxon>
        <taxon>Salicaceae</taxon>
        <taxon>Flacourtieae</taxon>
        <taxon>Dovyalis</taxon>
    </lineage>
</organism>
<evidence type="ECO:0008006" key="3">
    <source>
        <dbReference type="Google" id="ProtNLM"/>
    </source>
</evidence>
<dbReference type="AlphaFoldDB" id="A0AAV1S4H9"/>
<dbReference type="Proteomes" id="UP001314170">
    <property type="component" value="Unassembled WGS sequence"/>
</dbReference>
<reference evidence="1 2" key="1">
    <citation type="submission" date="2024-01" db="EMBL/GenBank/DDBJ databases">
        <authorList>
            <person name="Waweru B."/>
        </authorList>
    </citation>
    <scope>NUCLEOTIDE SEQUENCE [LARGE SCALE GENOMIC DNA]</scope>
</reference>